<organism evidence="2 3">
    <name type="scientific">Haloarcula mannanilytica</name>
    <dbReference type="NCBI Taxonomy" id="2509225"/>
    <lineage>
        <taxon>Archaea</taxon>
        <taxon>Methanobacteriati</taxon>
        <taxon>Methanobacteriota</taxon>
        <taxon>Stenosarchaea group</taxon>
        <taxon>Halobacteria</taxon>
        <taxon>Halobacteriales</taxon>
        <taxon>Haloarculaceae</taxon>
        <taxon>Haloarcula</taxon>
    </lineage>
</organism>
<evidence type="ECO:0000256" key="1">
    <source>
        <dbReference type="SAM" id="MobiDB-lite"/>
    </source>
</evidence>
<keyword evidence="3" id="KW-1185">Reference proteome</keyword>
<protein>
    <submittedName>
        <fullName evidence="2">Uncharacterized protein</fullName>
    </submittedName>
</protein>
<comment type="caution">
    <text evidence="2">The sequence shown here is derived from an EMBL/GenBank/DDBJ whole genome shotgun (WGS) entry which is preliminary data.</text>
</comment>
<gene>
    <name evidence="2" type="ORF">Harman_38520</name>
</gene>
<feature type="compositionally biased region" description="Basic and acidic residues" evidence="1">
    <location>
        <begin position="1"/>
        <end position="13"/>
    </location>
</feature>
<feature type="region of interest" description="Disordered" evidence="1">
    <location>
        <begin position="1"/>
        <end position="23"/>
    </location>
</feature>
<evidence type="ECO:0000313" key="2">
    <source>
        <dbReference type="EMBL" id="GCF15917.1"/>
    </source>
</evidence>
<proteinExistence type="predicted"/>
<dbReference type="EMBL" id="BIXZ01000012">
    <property type="protein sequence ID" value="GCF15917.1"/>
    <property type="molecule type" value="Genomic_DNA"/>
</dbReference>
<evidence type="ECO:0000313" key="3">
    <source>
        <dbReference type="Proteomes" id="UP000304382"/>
    </source>
</evidence>
<name>A0A4C2EQD1_9EURY</name>
<accession>A0A4C2EQD1</accession>
<dbReference type="AlphaFoldDB" id="A0A4C2EQD1"/>
<sequence length="59" mass="6644">MAETGLLDHDKTYFETSSHPPEEHKIRREAAVYSVYLPTELLEYMVDKTAQGSVTAGET</sequence>
<dbReference type="Proteomes" id="UP000304382">
    <property type="component" value="Unassembled WGS sequence"/>
</dbReference>
<reference evidence="2 3" key="1">
    <citation type="submission" date="2019-02" db="EMBL/GenBank/DDBJ databases">
        <title>Haloarcula mannanilyticum sp. nov., a mannan degrading haloarchaeon isolated from commercial salt.</title>
        <authorList>
            <person name="Enomoto S."/>
            <person name="Shimane Y."/>
            <person name="Kamekura M."/>
            <person name="Ito T."/>
            <person name="Moriya O."/>
            <person name="Ihara K."/>
            <person name="Takahashi-Ando N."/>
            <person name="Fukushima Y."/>
            <person name="Yoshida Y."/>
            <person name="Usama R."/>
            <person name="Takai K."/>
            <person name="Minegishi H."/>
        </authorList>
    </citation>
    <scope>NUCLEOTIDE SEQUENCE [LARGE SCALE GENOMIC DNA]</scope>
    <source>
        <strain evidence="2 3">MD130-1</strain>
    </source>
</reference>